<evidence type="ECO:0000259" key="3">
    <source>
        <dbReference type="Pfam" id="PF13559"/>
    </source>
</evidence>
<keyword evidence="2" id="KW-0812">Transmembrane</keyword>
<feature type="transmembrane region" description="Helical" evidence="2">
    <location>
        <begin position="23"/>
        <end position="43"/>
    </location>
</feature>
<protein>
    <recommendedName>
        <fullName evidence="3">Protein-glutamine gamma-glutamyltransferase-like C-terminal domain-containing protein</fullName>
    </recommendedName>
</protein>
<name>A0ABP7NGA6_9MICO</name>
<dbReference type="Proteomes" id="UP001501591">
    <property type="component" value="Unassembled WGS sequence"/>
</dbReference>
<dbReference type="Pfam" id="PF13559">
    <property type="entry name" value="DUF4129"/>
    <property type="match status" value="1"/>
</dbReference>
<gene>
    <name evidence="4" type="ORF">GCM10022383_23470</name>
</gene>
<evidence type="ECO:0000256" key="2">
    <source>
        <dbReference type="SAM" id="Phobius"/>
    </source>
</evidence>
<feature type="region of interest" description="Disordered" evidence="1">
    <location>
        <begin position="52"/>
        <end position="72"/>
    </location>
</feature>
<evidence type="ECO:0000313" key="5">
    <source>
        <dbReference type="Proteomes" id="UP001501591"/>
    </source>
</evidence>
<comment type="caution">
    <text evidence="4">The sequence shown here is derived from an EMBL/GenBank/DDBJ whole genome shotgun (WGS) entry which is preliminary data.</text>
</comment>
<evidence type="ECO:0000313" key="4">
    <source>
        <dbReference type="EMBL" id="GAA3944874.1"/>
    </source>
</evidence>
<feature type="transmembrane region" description="Helical" evidence="2">
    <location>
        <begin position="82"/>
        <end position="111"/>
    </location>
</feature>
<accession>A0ABP7NGA6</accession>
<proteinExistence type="predicted"/>
<evidence type="ECO:0000256" key="1">
    <source>
        <dbReference type="SAM" id="MobiDB-lite"/>
    </source>
</evidence>
<feature type="domain" description="Protein-glutamine gamma-glutamyltransferase-like C-terminal" evidence="3">
    <location>
        <begin position="171"/>
        <end position="239"/>
    </location>
</feature>
<reference evidence="5" key="1">
    <citation type="journal article" date="2019" name="Int. J. Syst. Evol. Microbiol.">
        <title>The Global Catalogue of Microorganisms (GCM) 10K type strain sequencing project: providing services to taxonomists for standard genome sequencing and annotation.</title>
        <authorList>
            <consortium name="The Broad Institute Genomics Platform"/>
            <consortium name="The Broad Institute Genome Sequencing Center for Infectious Disease"/>
            <person name="Wu L."/>
            <person name="Ma J."/>
        </authorList>
    </citation>
    <scope>NUCLEOTIDE SEQUENCE [LARGE SCALE GENOMIC DNA]</scope>
    <source>
        <strain evidence="5">JCM 17024</strain>
    </source>
</reference>
<dbReference type="EMBL" id="BAABCP010000001">
    <property type="protein sequence ID" value="GAA3944874.1"/>
    <property type="molecule type" value="Genomic_DNA"/>
</dbReference>
<dbReference type="InterPro" id="IPR025403">
    <property type="entry name" value="TgpA-like_C"/>
</dbReference>
<keyword evidence="5" id="KW-1185">Reference proteome</keyword>
<organism evidence="4 5">
    <name type="scientific">Microbacterium soli</name>
    <dbReference type="NCBI Taxonomy" id="446075"/>
    <lineage>
        <taxon>Bacteria</taxon>
        <taxon>Bacillati</taxon>
        <taxon>Actinomycetota</taxon>
        <taxon>Actinomycetes</taxon>
        <taxon>Micrococcales</taxon>
        <taxon>Microbacteriaceae</taxon>
        <taxon>Microbacterium</taxon>
    </lineage>
</organism>
<sequence length="248" mass="26029">MNTVIVESGQDEQGARPPRRRPFAPLAGVVLLFVVAILAAAVAGHPSFRPAPEQTAPILPEPRPPAPTDGALPGDLVGGGDLFLKIIGIVLVVIAIAVAVLVLVWVVRAVLAAWRERPLRRQAPVATDLDAAGGDAPAEPEPDAPVVRRGIAAARAAIDARTDPSDAIVAAWLGLEETAADSGAGRASSETQVEFTLRMLLHRPGIEEPARRLLGLYEGVRYAGRTAGEQERSAAAEALARIEDGWSR</sequence>
<keyword evidence="2" id="KW-0472">Membrane</keyword>
<dbReference type="RefSeq" id="WP_344819773.1">
    <property type="nucleotide sequence ID" value="NZ_BAABCP010000001.1"/>
</dbReference>
<keyword evidence="2" id="KW-1133">Transmembrane helix</keyword>